<dbReference type="Gene3D" id="2.60.40.1120">
    <property type="entry name" value="Carboxypeptidase-like, regulatory domain"/>
    <property type="match status" value="1"/>
</dbReference>
<dbReference type="AlphaFoldDB" id="A0A9D2HSN9"/>
<feature type="chain" id="PRO_5039608951" evidence="2">
    <location>
        <begin position="30"/>
        <end position="1059"/>
    </location>
</feature>
<keyword evidence="1" id="KW-1134">Transmembrane beta strand</keyword>
<protein>
    <submittedName>
        <fullName evidence="4">TonB-dependent receptor</fullName>
    </submittedName>
</protein>
<dbReference type="FunFam" id="2.170.130.10:FF:000003">
    <property type="entry name" value="SusC/RagA family TonB-linked outer membrane protein"/>
    <property type="match status" value="1"/>
</dbReference>
<comment type="subcellular location">
    <subcellularLocation>
        <location evidence="1">Cell outer membrane</location>
        <topology evidence="1">Multi-pass membrane protein</topology>
    </subcellularLocation>
</comment>
<dbReference type="PROSITE" id="PS52016">
    <property type="entry name" value="TONB_DEPENDENT_REC_3"/>
    <property type="match status" value="1"/>
</dbReference>
<proteinExistence type="inferred from homology"/>
<feature type="domain" description="TonB-dependent receptor plug" evidence="3">
    <location>
        <begin position="144"/>
        <end position="251"/>
    </location>
</feature>
<dbReference type="InterPro" id="IPR012910">
    <property type="entry name" value="Plug_dom"/>
</dbReference>
<keyword evidence="1" id="KW-0472">Membrane</keyword>
<evidence type="ECO:0000256" key="1">
    <source>
        <dbReference type="PROSITE-ProRule" id="PRU01360"/>
    </source>
</evidence>
<dbReference type="NCBIfam" id="TIGR04057">
    <property type="entry name" value="SusC_RagA_signa"/>
    <property type="match status" value="1"/>
</dbReference>
<feature type="signal peptide" evidence="2">
    <location>
        <begin position="1"/>
        <end position="29"/>
    </location>
</feature>
<keyword evidence="1" id="KW-0813">Transport</keyword>
<dbReference type="Proteomes" id="UP000823862">
    <property type="component" value="Unassembled WGS sequence"/>
</dbReference>
<reference evidence="4" key="2">
    <citation type="submission" date="2021-04" db="EMBL/GenBank/DDBJ databases">
        <authorList>
            <person name="Gilroy R."/>
        </authorList>
    </citation>
    <scope>NUCLEOTIDE SEQUENCE</scope>
    <source>
        <strain evidence="4">ChiHjej12B11-9795</strain>
    </source>
</reference>
<comment type="caution">
    <text evidence="4">The sequence shown here is derived from an EMBL/GenBank/DDBJ whole genome shotgun (WGS) entry which is preliminary data.</text>
</comment>
<keyword evidence="4" id="KW-0675">Receptor</keyword>
<dbReference type="InterPro" id="IPR037066">
    <property type="entry name" value="Plug_dom_sf"/>
</dbReference>
<dbReference type="InterPro" id="IPR008969">
    <property type="entry name" value="CarboxyPept-like_regulatory"/>
</dbReference>
<gene>
    <name evidence="4" type="ORF">H9950_01080</name>
</gene>
<reference evidence="4" key="1">
    <citation type="journal article" date="2021" name="PeerJ">
        <title>Extensive microbial diversity within the chicken gut microbiome revealed by metagenomics and culture.</title>
        <authorList>
            <person name="Gilroy R."/>
            <person name="Ravi A."/>
            <person name="Getino M."/>
            <person name="Pursley I."/>
            <person name="Horton D.L."/>
            <person name="Alikhan N.F."/>
            <person name="Baker D."/>
            <person name="Gharbi K."/>
            <person name="Hall N."/>
            <person name="Watson M."/>
            <person name="Adriaenssens E.M."/>
            <person name="Foster-Nyarko E."/>
            <person name="Jarju S."/>
            <person name="Secka A."/>
            <person name="Antonio M."/>
            <person name="Oren A."/>
            <person name="Chaudhuri R.R."/>
            <person name="La Ragione R."/>
            <person name="Hildebrand F."/>
            <person name="Pallen M.J."/>
        </authorList>
    </citation>
    <scope>NUCLEOTIDE SEQUENCE</scope>
    <source>
        <strain evidence="4">ChiHjej12B11-9795</strain>
    </source>
</reference>
<evidence type="ECO:0000259" key="3">
    <source>
        <dbReference type="Pfam" id="PF07715"/>
    </source>
</evidence>
<dbReference type="InterPro" id="IPR023996">
    <property type="entry name" value="TonB-dep_OMP_SusC/RagA"/>
</dbReference>
<dbReference type="GO" id="GO:0009279">
    <property type="term" value="C:cell outer membrane"/>
    <property type="evidence" value="ECO:0007669"/>
    <property type="project" value="UniProtKB-SubCell"/>
</dbReference>
<dbReference type="SUPFAM" id="SSF56935">
    <property type="entry name" value="Porins"/>
    <property type="match status" value="1"/>
</dbReference>
<evidence type="ECO:0000313" key="4">
    <source>
        <dbReference type="EMBL" id="HJA84790.1"/>
    </source>
</evidence>
<dbReference type="Pfam" id="PF07715">
    <property type="entry name" value="Plug"/>
    <property type="match status" value="1"/>
</dbReference>
<dbReference type="Gene3D" id="2.170.130.10">
    <property type="entry name" value="TonB-dependent receptor, plug domain"/>
    <property type="match status" value="1"/>
</dbReference>
<dbReference type="FunFam" id="2.60.40.1120:FF:000003">
    <property type="entry name" value="Outer membrane protein Omp121"/>
    <property type="match status" value="1"/>
</dbReference>
<dbReference type="InterPro" id="IPR023997">
    <property type="entry name" value="TonB-dep_OMP_SusC/RagA_CS"/>
</dbReference>
<keyword evidence="2" id="KW-0732">Signal</keyword>
<evidence type="ECO:0000256" key="2">
    <source>
        <dbReference type="SAM" id="SignalP"/>
    </source>
</evidence>
<evidence type="ECO:0000313" key="5">
    <source>
        <dbReference type="Proteomes" id="UP000823862"/>
    </source>
</evidence>
<dbReference type="InterPro" id="IPR039426">
    <property type="entry name" value="TonB-dep_rcpt-like"/>
</dbReference>
<keyword evidence="1" id="KW-0812">Transmembrane</keyword>
<sequence length="1059" mass="117300">MVPVSKKMKYPKFAALLLCLLPQIQVLNAAPDLGKYEMVTGIHQTPSSSPISVIGGVVDARTDEAIIGASISIKGTSRGTITDIDGKFTLKVNPGEVLVISYVGYMTQEVTVEDGKLLMIRLHENTELLEEVVVTAYGSGQKKASMVGAVEAIRPADLEVPSANLSNAFAGRLAGVIAMQRSGAPGADGSSFYIRGISTMSGATNPLIILDGVEISAGDLDLIDPEIIESFSILKDATATAMYGTRGANGVMIVTTKTGRNIDKPVINFRVEGKMNMPTKIQELVDGVSYMNLFNEAIANEGNTSTIIPYTSEQIEGTRLGLNPYVFPNVDWYEEVFKSHSFDESFNVNIRGGGKYVDYFSSITVNHLTGMIKDRSSDFTSYNNSINMMRYAFQNNVNAYLSPTTRLSLRLNVQLRDGRQPNLGVQDLFTQVLNTSPTEAPVYFPADGIASSTKWGTTDRVNPGQRTNPVAALSNGYTDTFASTVVAALEFDQKLDFITEGLSFRALASFKNYSYNAMGASSAWNGYHLGDYWVDENGNYQYTTTLNTGNAGESDTSLKPTVGNSGDRRFYFQSYLEYARTFGLHDVNAMFLYNQDEQVIHLTAANLINSLPYRKQGIAARLSYAYDGKYLAEINMGYNGSENFASGHRWGFFPSIALGYNISEEPFFAPLRQVISHLKIRGSWGKVGNDDIGAERFAYMPIMNMGNRGYQTGYTGNRTSYYGPSYGRYANEDLTWEVGEKINVGLDMTLFRSLNLTLEFFREDRDNIFQRRATVPGYIGVAGTTILGNFAAMRNQGAELSLDYNKQFGKDWFVSFKGTFTYAHNEITQYDESPMYDFQSFIGQSANMTGVLVSDGLFASDEEAANSNQQIGSILGAGDIKYVDISGDGIINGNDWVWKGHPTVPEIVYGFGPSIKWKNLDFSFFFQGVARTSLIMSNFHPFGTNSVRNVLQWIADERWSPENPDVNATYPRLTMSSSTNNQYTSDYWLRNASFLKLKNAEIGYTHKNMRFYISGMNLLTFSPFKYWDPEQGGGNGMVYPTQRTFNVGFQMTIDTGKKR</sequence>
<dbReference type="NCBIfam" id="TIGR04056">
    <property type="entry name" value="OMP_RagA_SusC"/>
    <property type="match status" value="1"/>
</dbReference>
<dbReference type="SUPFAM" id="SSF49464">
    <property type="entry name" value="Carboxypeptidase regulatory domain-like"/>
    <property type="match status" value="1"/>
</dbReference>
<accession>A0A9D2HSN9</accession>
<organism evidence="4 5">
    <name type="scientific">Candidatus Bacteroides avicola</name>
    <dbReference type="NCBI Taxonomy" id="2838468"/>
    <lineage>
        <taxon>Bacteria</taxon>
        <taxon>Pseudomonadati</taxon>
        <taxon>Bacteroidota</taxon>
        <taxon>Bacteroidia</taxon>
        <taxon>Bacteroidales</taxon>
        <taxon>Bacteroidaceae</taxon>
        <taxon>Bacteroides</taxon>
    </lineage>
</organism>
<dbReference type="Pfam" id="PF13715">
    <property type="entry name" value="CarbopepD_reg_2"/>
    <property type="match status" value="1"/>
</dbReference>
<dbReference type="EMBL" id="DWZI01000004">
    <property type="protein sequence ID" value="HJA84790.1"/>
    <property type="molecule type" value="Genomic_DNA"/>
</dbReference>
<comment type="similarity">
    <text evidence="1">Belongs to the TonB-dependent receptor family.</text>
</comment>
<keyword evidence="1" id="KW-0998">Cell outer membrane</keyword>
<name>A0A9D2HSN9_9BACE</name>